<dbReference type="InterPro" id="IPR012302">
    <property type="entry name" value="Malic_NAD-bd"/>
</dbReference>
<accession>A0A0R2DB27</accession>
<dbReference type="GO" id="GO:0043883">
    <property type="term" value="F:malolactic enzyme activity"/>
    <property type="evidence" value="ECO:0007669"/>
    <property type="project" value="UniProtKB-EC"/>
</dbReference>
<evidence type="ECO:0000256" key="13">
    <source>
        <dbReference type="PIRSR" id="PIRSR000106-2"/>
    </source>
</evidence>
<dbReference type="SMART" id="SM01274">
    <property type="entry name" value="malic"/>
    <property type="match status" value="1"/>
</dbReference>
<dbReference type="PANTHER" id="PTHR23406">
    <property type="entry name" value="MALIC ENZYME-RELATED"/>
    <property type="match status" value="1"/>
</dbReference>
<evidence type="ECO:0000256" key="14">
    <source>
        <dbReference type="PIRSR" id="PIRSR000106-3"/>
    </source>
</evidence>
<dbReference type="CDD" id="cd05312">
    <property type="entry name" value="NAD_bind_1_malic_enz"/>
    <property type="match status" value="1"/>
</dbReference>
<dbReference type="NCBIfam" id="NF041582">
    <property type="entry name" value="malolactic"/>
    <property type="match status" value="1"/>
</dbReference>
<dbReference type="PIRSF" id="PIRSF000106">
    <property type="entry name" value="ME"/>
    <property type="match status" value="1"/>
</dbReference>
<feature type="binding site" evidence="14">
    <location>
        <position position="235"/>
    </location>
    <ligand>
        <name>a divalent metal cation</name>
        <dbReference type="ChEBI" id="CHEBI:60240"/>
    </ligand>
</feature>
<comment type="caution">
    <text evidence="18">The sequence shown here is derived from an EMBL/GenBank/DDBJ whole genome shotgun (WGS) entry which is preliminary data.</text>
</comment>
<proteinExistence type="inferred from homology"/>
<dbReference type="GO" id="GO:0005829">
    <property type="term" value="C:cytosol"/>
    <property type="evidence" value="ECO:0007669"/>
    <property type="project" value="TreeGrafter"/>
</dbReference>
<feature type="binding site" evidence="13">
    <location>
        <position position="402"/>
    </location>
    <ligand>
        <name>(S)-malate</name>
        <dbReference type="ChEBI" id="CHEBI:15589"/>
    </ligand>
</feature>
<keyword evidence="5 14" id="KW-0479">Metal-binding</keyword>
<feature type="active site" description="Proton acceptor" evidence="12">
    <location>
        <position position="163"/>
    </location>
</feature>
<feature type="domain" description="Malic enzyme NAD-binding" evidence="16">
    <location>
        <begin position="259"/>
        <end position="514"/>
    </location>
</feature>
<keyword evidence="19" id="KW-1185">Reference proteome</keyword>
<feature type="binding site" evidence="14">
    <location>
        <position position="258"/>
    </location>
    <ligand>
        <name>a divalent metal cation</name>
        <dbReference type="ChEBI" id="CHEBI:60240"/>
    </ligand>
</feature>
<feature type="binding site" evidence="13">
    <location>
        <position position="446"/>
    </location>
    <ligand>
        <name>(S)-malate</name>
        <dbReference type="ChEBI" id="CHEBI:15589"/>
    </ligand>
</feature>
<dbReference type="PATRIC" id="fig|1423796.3.peg.1633"/>
<dbReference type="InterPro" id="IPR037062">
    <property type="entry name" value="Malic_N_dom_sf"/>
</dbReference>
<evidence type="ECO:0000256" key="9">
    <source>
        <dbReference type="ARBA" id="ARBA00051739"/>
    </source>
</evidence>
<dbReference type="GO" id="GO:0004470">
    <property type="term" value="F:malic enzyme activity"/>
    <property type="evidence" value="ECO:0007669"/>
    <property type="project" value="InterPro"/>
</dbReference>
<dbReference type="InterPro" id="IPR012301">
    <property type="entry name" value="Malic_N_dom"/>
</dbReference>
<comment type="cofactor">
    <cofactor evidence="14">
        <name>Mg(2+)</name>
        <dbReference type="ChEBI" id="CHEBI:18420"/>
    </cofactor>
    <cofactor evidence="14">
        <name>Mn(2+)</name>
        <dbReference type="ChEBI" id="CHEBI:29035"/>
    </cofactor>
    <text evidence="14">Divalent metal cations. Prefers magnesium or manganese.</text>
</comment>
<feature type="domain" description="Malic enzyme N-terminal" evidence="17">
    <location>
        <begin position="67"/>
        <end position="249"/>
    </location>
</feature>
<dbReference type="GO" id="GO:0051287">
    <property type="term" value="F:NAD binding"/>
    <property type="evidence" value="ECO:0007669"/>
    <property type="project" value="InterPro"/>
</dbReference>
<dbReference type="EC" id="4.1.1.101" evidence="10"/>
<evidence type="ECO:0000259" key="17">
    <source>
        <dbReference type="SMART" id="SM01274"/>
    </source>
</evidence>
<keyword evidence="6" id="KW-0520">NAD</keyword>
<dbReference type="PANTHER" id="PTHR23406:SF34">
    <property type="entry name" value="NAD-DEPENDENT MALIC ENZYME, MITOCHONDRIAL"/>
    <property type="match status" value="1"/>
</dbReference>
<dbReference type="SMART" id="SM00919">
    <property type="entry name" value="Malic_M"/>
    <property type="match status" value="1"/>
</dbReference>
<evidence type="ECO:0000256" key="6">
    <source>
        <dbReference type="ARBA" id="ARBA00023027"/>
    </source>
</evidence>
<dbReference type="NCBIfam" id="NF010052">
    <property type="entry name" value="PRK13529.1"/>
    <property type="match status" value="1"/>
</dbReference>
<dbReference type="Pfam" id="PF03949">
    <property type="entry name" value="Malic_M"/>
    <property type="match status" value="1"/>
</dbReference>
<dbReference type="InterPro" id="IPR048182">
    <property type="entry name" value="Malolactic_enz"/>
</dbReference>
<evidence type="ECO:0000256" key="1">
    <source>
        <dbReference type="ARBA" id="ARBA00001911"/>
    </source>
</evidence>
<evidence type="ECO:0000256" key="2">
    <source>
        <dbReference type="ARBA" id="ARBA00001936"/>
    </source>
</evidence>
<dbReference type="Proteomes" id="UP000051638">
    <property type="component" value="Unassembled WGS sequence"/>
</dbReference>
<dbReference type="Pfam" id="PF00390">
    <property type="entry name" value="malic"/>
    <property type="match status" value="1"/>
</dbReference>
<comment type="catalytic activity">
    <reaction evidence="9">
        <text>(S)-malate + H(+) = (S)-lactate + CO2</text>
        <dbReference type="Rhea" id="RHEA:46276"/>
        <dbReference type="ChEBI" id="CHEBI:15378"/>
        <dbReference type="ChEBI" id="CHEBI:15589"/>
        <dbReference type="ChEBI" id="CHEBI:16526"/>
        <dbReference type="ChEBI" id="CHEBI:16651"/>
        <dbReference type="EC" id="4.1.1.101"/>
    </reaction>
</comment>
<evidence type="ECO:0000256" key="5">
    <source>
        <dbReference type="ARBA" id="ARBA00022723"/>
    </source>
</evidence>
<evidence type="ECO:0000256" key="12">
    <source>
        <dbReference type="PIRSR" id="PIRSR000106-1"/>
    </source>
</evidence>
<sequence>MQPQTVLNDPLLNKGTAFTSKERQTLGLTGLLPPRVQTLQEQVTQAYAQLQTKATPLAKHQFLMQLFNRNRVLFYQLFQQHLTEILPLMYTPTIGDVVEQYSQQFIETSDAVYLSIDEPETMAQTLKNAAAGREIKMVVATDGEGVLGIGDWGTNAVAISVGKLMVYTAAAGIDPRHVLPIVLDVGTDNQQLLADPNYLGNQHRRVRGAAYYNFIDQFVQTVERVFPHVFLHWEDFGRKNAAAILNHYQDKITTFNDDIQGTGIVVLAGILGALSISGAKLTQQRYLCFGAGTAGTGVAKRVFQEMQQQGLSAEQARQQFYLVDKQGLLFDDMPDLTPEQKPFARQRQEFSQTDLTDLAAIVKAVKPTILVGTSGQPKTFTKEIVQSMCQYTERPIIFAMSNPTKLSEAIAADLIEWSAGNALVATGVPQAPVTYKGVTYEIGQANNALVYPGLGLGVITARAKRLSDEMISRAAHSLGGIVDVAQPGAAVLPPVAKVMSYQPKIAAAVVKCALTQGLAQQKIDDVAMAVAANQWQPIYN</sequence>
<dbReference type="PROSITE" id="PS00331">
    <property type="entry name" value="MALIC_ENZYMES"/>
    <property type="match status" value="1"/>
</dbReference>
<protein>
    <recommendedName>
        <fullName evidence="11">Malolactic enzyme</fullName>
        <ecNumber evidence="10">4.1.1.101</ecNumber>
    </recommendedName>
</protein>
<comment type="cofactor">
    <cofactor evidence="1">
        <name>NAD(+)</name>
        <dbReference type="ChEBI" id="CHEBI:57540"/>
    </cofactor>
</comment>
<evidence type="ECO:0000313" key="19">
    <source>
        <dbReference type="Proteomes" id="UP000051638"/>
    </source>
</evidence>
<comment type="cofactor">
    <cofactor evidence="2">
        <name>Mn(2+)</name>
        <dbReference type="ChEBI" id="CHEBI:29035"/>
    </cofactor>
</comment>
<dbReference type="SUPFAM" id="SSF51735">
    <property type="entry name" value="NAD(P)-binding Rossmann-fold domains"/>
    <property type="match status" value="1"/>
</dbReference>
<dbReference type="InterPro" id="IPR046346">
    <property type="entry name" value="Aminoacid_DH-like_N_sf"/>
</dbReference>
<dbReference type="GO" id="GO:0006108">
    <property type="term" value="P:malate metabolic process"/>
    <property type="evidence" value="ECO:0007669"/>
    <property type="project" value="TreeGrafter"/>
</dbReference>
<dbReference type="AlphaFoldDB" id="A0A0R2DB27"/>
<dbReference type="PRINTS" id="PR00072">
    <property type="entry name" value="MALOXRDTASE"/>
</dbReference>
<keyword evidence="8" id="KW-0456">Lyase</keyword>
<dbReference type="Gene3D" id="3.40.50.10380">
    <property type="entry name" value="Malic enzyme, N-terminal domain"/>
    <property type="match status" value="1"/>
</dbReference>
<feature type="active site" description="Proton donor" evidence="12">
    <location>
        <position position="90"/>
    </location>
</feature>
<evidence type="ECO:0000256" key="15">
    <source>
        <dbReference type="RuleBase" id="RU003427"/>
    </source>
</evidence>
<evidence type="ECO:0000256" key="7">
    <source>
        <dbReference type="ARBA" id="ARBA00023211"/>
    </source>
</evidence>
<evidence type="ECO:0000259" key="16">
    <source>
        <dbReference type="SMART" id="SM00919"/>
    </source>
</evidence>
<dbReference type="InterPro" id="IPR015884">
    <property type="entry name" value="Malic_enzyme_CS"/>
</dbReference>
<dbReference type="OrthoDB" id="3314528at2"/>
<gene>
    <name evidence="18" type="ORF">FC24_GL001605</name>
</gene>
<name>A0A0R2DB27_9LACO</name>
<comment type="similarity">
    <text evidence="3 15">Belongs to the malic enzymes family.</text>
</comment>
<dbReference type="InterPro" id="IPR001891">
    <property type="entry name" value="Malic_OxRdtase"/>
</dbReference>
<dbReference type="InterPro" id="IPR036291">
    <property type="entry name" value="NAD(P)-bd_dom_sf"/>
</dbReference>
<dbReference type="RefSeq" id="WP_057874154.1">
    <property type="nucleotide sequence ID" value="NZ_AYYI01000042.1"/>
</dbReference>
<dbReference type="FunFam" id="3.40.50.10380:FF:000001">
    <property type="entry name" value="NAD-dependent malic enzyme"/>
    <property type="match status" value="1"/>
</dbReference>
<dbReference type="FunFam" id="3.40.50.720:FF:000182">
    <property type="entry name" value="NAD-dependent malic enzyme"/>
    <property type="match status" value="1"/>
</dbReference>
<organism evidence="18 19">
    <name type="scientific">Loigolactobacillus rennini DSM 20253</name>
    <dbReference type="NCBI Taxonomy" id="1423796"/>
    <lineage>
        <taxon>Bacteria</taxon>
        <taxon>Bacillati</taxon>
        <taxon>Bacillota</taxon>
        <taxon>Bacilli</taxon>
        <taxon>Lactobacillales</taxon>
        <taxon>Lactobacillaceae</taxon>
        <taxon>Loigolactobacillus</taxon>
    </lineage>
</organism>
<dbReference type="STRING" id="1423796.FC24_GL001605"/>
<dbReference type="SUPFAM" id="SSF53223">
    <property type="entry name" value="Aminoacid dehydrogenase-like, N-terminal domain"/>
    <property type="match status" value="1"/>
</dbReference>
<dbReference type="GO" id="GO:0016616">
    <property type="term" value="F:oxidoreductase activity, acting on the CH-OH group of donors, NAD or NADP as acceptor"/>
    <property type="evidence" value="ECO:0007669"/>
    <property type="project" value="InterPro"/>
</dbReference>
<comment type="subunit">
    <text evidence="4">Homodimer.</text>
</comment>
<reference evidence="18 19" key="1">
    <citation type="journal article" date="2015" name="Genome Announc.">
        <title>Expanding the biotechnology potential of lactobacilli through comparative genomics of 213 strains and associated genera.</title>
        <authorList>
            <person name="Sun Z."/>
            <person name="Harris H.M."/>
            <person name="McCann A."/>
            <person name="Guo C."/>
            <person name="Argimon S."/>
            <person name="Zhang W."/>
            <person name="Yang X."/>
            <person name="Jeffery I.B."/>
            <person name="Cooney J.C."/>
            <person name="Kagawa T.F."/>
            <person name="Liu W."/>
            <person name="Song Y."/>
            <person name="Salvetti E."/>
            <person name="Wrobel A."/>
            <person name="Rasinkangas P."/>
            <person name="Parkhill J."/>
            <person name="Rea M.C."/>
            <person name="O'Sullivan O."/>
            <person name="Ritari J."/>
            <person name="Douillard F.P."/>
            <person name="Paul Ross R."/>
            <person name="Yang R."/>
            <person name="Briner A.E."/>
            <person name="Felis G.E."/>
            <person name="de Vos W.M."/>
            <person name="Barrangou R."/>
            <person name="Klaenhammer T.R."/>
            <person name="Caufield P.W."/>
            <person name="Cui Y."/>
            <person name="Zhang H."/>
            <person name="O'Toole P.W."/>
        </authorList>
    </citation>
    <scope>NUCLEOTIDE SEQUENCE [LARGE SCALE GENOMIC DNA]</scope>
    <source>
        <strain evidence="18 19">DSM 20253</strain>
    </source>
</reference>
<evidence type="ECO:0000256" key="3">
    <source>
        <dbReference type="ARBA" id="ARBA00008785"/>
    </source>
</evidence>
<evidence type="ECO:0000256" key="10">
    <source>
        <dbReference type="ARBA" id="ARBA00066983"/>
    </source>
</evidence>
<dbReference type="GO" id="GO:0043464">
    <property type="term" value="P:malolactic fermentation"/>
    <property type="evidence" value="ECO:0007669"/>
    <property type="project" value="InterPro"/>
</dbReference>
<evidence type="ECO:0000256" key="8">
    <source>
        <dbReference type="ARBA" id="ARBA00023239"/>
    </source>
</evidence>
<dbReference type="GO" id="GO:0030145">
    <property type="term" value="F:manganese ion binding"/>
    <property type="evidence" value="ECO:0007669"/>
    <property type="project" value="UniProtKB-ARBA"/>
</dbReference>
<feature type="binding site" evidence="14">
    <location>
        <position position="234"/>
    </location>
    <ligand>
        <name>a divalent metal cation</name>
        <dbReference type="ChEBI" id="CHEBI:60240"/>
    </ligand>
</feature>
<dbReference type="EMBL" id="AYYI01000042">
    <property type="protein sequence ID" value="KRM97347.1"/>
    <property type="molecule type" value="Genomic_DNA"/>
</dbReference>
<dbReference type="Gene3D" id="3.40.50.720">
    <property type="entry name" value="NAD(P)-binding Rossmann-like Domain"/>
    <property type="match status" value="1"/>
</dbReference>
<keyword evidence="7" id="KW-0464">Manganese</keyword>
<evidence type="ECO:0000256" key="4">
    <source>
        <dbReference type="ARBA" id="ARBA00011738"/>
    </source>
</evidence>
<evidence type="ECO:0000313" key="18">
    <source>
        <dbReference type="EMBL" id="KRM97347.1"/>
    </source>
</evidence>
<evidence type="ECO:0000256" key="11">
    <source>
        <dbReference type="ARBA" id="ARBA00074565"/>
    </source>
</evidence>